<comment type="function">
    <text evidence="11">Catalytic component of the COMPASS (Set1C) complex that specifically mono-, di- and trimethylates histone H3 to form H3K4me1/2/3. Binds RNAs which might negatively affect its histone methyltransferase activity. COMPASS recognizes ubiquitinated H2B on one face of the nucleosome which stimulates the methylation of H3 on the opposing face.</text>
</comment>
<evidence type="ECO:0000313" key="20">
    <source>
        <dbReference type="EMBL" id="KKY29004.1"/>
    </source>
</evidence>
<feature type="compositionally biased region" description="Low complexity" evidence="17">
    <location>
        <begin position="414"/>
        <end position="425"/>
    </location>
</feature>
<feature type="compositionally biased region" description="Basic residues" evidence="17">
    <location>
        <begin position="888"/>
        <end position="899"/>
    </location>
</feature>
<evidence type="ECO:0000256" key="9">
    <source>
        <dbReference type="ARBA" id="ARBA00022853"/>
    </source>
</evidence>
<comment type="subcellular location">
    <subcellularLocation>
        <location evidence="2">Chromosome</location>
    </subcellularLocation>
    <subcellularLocation>
        <location evidence="1 16">Nucleus</location>
    </subcellularLocation>
</comment>
<dbReference type="Gene3D" id="2.170.270.10">
    <property type="entry name" value="SET domain"/>
    <property type="match status" value="1"/>
</dbReference>
<dbReference type="SMART" id="SM01291">
    <property type="entry name" value="N-SET"/>
    <property type="match status" value="1"/>
</dbReference>
<dbReference type="InterPro" id="IPR024657">
    <property type="entry name" value="COMPASS_Set1_N-SET"/>
</dbReference>
<evidence type="ECO:0000256" key="12">
    <source>
        <dbReference type="ARBA" id="ARBA00044515"/>
    </source>
</evidence>
<dbReference type="PROSITE" id="PS50868">
    <property type="entry name" value="POST_SET"/>
    <property type="match status" value="1"/>
</dbReference>
<dbReference type="InterPro" id="IPR003616">
    <property type="entry name" value="Post-SET_dom"/>
</dbReference>
<evidence type="ECO:0000256" key="10">
    <source>
        <dbReference type="ARBA" id="ARBA00023242"/>
    </source>
</evidence>
<dbReference type="GO" id="GO:0003676">
    <property type="term" value="F:nucleic acid binding"/>
    <property type="evidence" value="ECO:0007669"/>
    <property type="project" value="InterPro"/>
</dbReference>
<keyword evidence="7 16" id="KW-0808">Transferase</keyword>
<feature type="compositionally biased region" description="Basic and acidic residues" evidence="17">
    <location>
        <begin position="872"/>
        <end position="887"/>
    </location>
</feature>
<dbReference type="SMART" id="SM00317">
    <property type="entry name" value="SET"/>
    <property type="match status" value="1"/>
</dbReference>
<feature type="compositionally biased region" description="Pro residues" evidence="17">
    <location>
        <begin position="426"/>
        <end position="436"/>
    </location>
</feature>
<dbReference type="InterPro" id="IPR044570">
    <property type="entry name" value="Set1-like"/>
</dbReference>
<keyword evidence="6 16" id="KW-0489">Methyltransferase</keyword>
<dbReference type="GO" id="GO:0048188">
    <property type="term" value="C:Set1C/COMPASS complex"/>
    <property type="evidence" value="ECO:0007669"/>
    <property type="project" value="InterPro"/>
</dbReference>
<evidence type="ECO:0000256" key="14">
    <source>
        <dbReference type="ARBA" id="ARBA00047583"/>
    </source>
</evidence>
<feature type="region of interest" description="Disordered" evidence="17">
    <location>
        <begin position="394"/>
        <end position="441"/>
    </location>
</feature>
<dbReference type="Pfam" id="PF11767">
    <property type="entry name" value="SET_assoc"/>
    <property type="match status" value="1"/>
</dbReference>
<gene>
    <name evidence="20" type="ORF">UCRPC4_g00193</name>
</gene>
<dbReference type="InterPro" id="IPR001214">
    <property type="entry name" value="SET_dom"/>
</dbReference>
<dbReference type="PROSITE" id="PS50280">
    <property type="entry name" value="SET"/>
    <property type="match status" value="1"/>
</dbReference>
<keyword evidence="10 16" id="KW-0539">Nucleus</keyword>
<proteinExistence type="predicted"/>
<evidence type="ECO:0000256" key="16">
    <source>
        <dbReference type="PIRNR" id="PIRNR037104"/>
    </source>
</evidence>
<evidence type="ECO:0000259" key="19">
    <source>
        <dbReference type="PROSITE" id="PS50868"/>
    </source>
</evidence>
<evidence type="ECO:0000256" key="3">
    <source>
        <dbReference type="ARBA" id="ARBA00012182"/>
    </source>
</evidence>
<comment type="catalytic activity">
    <reaction evidence="15">
        <text>N(6),N(6)-dimethyl-L-lysyl(4)-[histone H3] + S-adenosyl-L-methionine = N(6),N(6),N(6)-trimethyl-L-lysyl(4)-[histone H3] + S-adenosyl-L-homocysteine + H(+)</text>
        <dbReference type="Rhea" id="RHEA:60272"/>
        <dbReference type="Rhea" id="RHEA-COMP:15537"/>
        <dbReference type="Rhea" id="RHEA-COMP:15540"/>
        <dbReference type="ChEBI" id="CHEBI:15378"/>
        <dbReference type="ChEBI" id="CHEBI:57856"/>
        <dbReference type="ChEBI" id="CHEBI:59789"/>
        <dbReference type="ChEBI" id="CHEBI:61961"/>
        <dbReference type="ChEBI" id="CHEBI:61976"/>
    </reaction>
</comment>
<dbReference type="GO" id="GO:0005694">
    <property type="term" value="C:chromosome"/>
    <property type="evidence" value="ECO:0007669"/>
    <property type="project" value="UniProtKB-SubCell"/>
</dbReference>
<evidence type="ECO:0000256" key="8">
    <source>
        <dbReference type="ARBA" id="ARBA00022691"/>
    </source>
</evidence>
<reference evidence="20 21" key="1">
    <citation type="submission" date="2015-05" db="EMBL/GenBank/DDBJ databases">
        <title>Distinctive expansion of gene families associated with plant cell wall degradation and secondary metabolism in the genomes of grapevine trunk pathogens.</title>
        <authorList>
            <person name="Lawrence D.P."/>
            <person name="Travadon R."/>
            <person name="Rolshausen P.E."/>
            <person name="Baumgartner K."/>
        </authorList>
    </citation>
    <scope>NUCLEOTIDE SEQUENCE [LARGE SCALE GENOMIC DNA]</scope>
    <source>
        <strain evidence="20">UCRPC4</strain>
    </source>
</reference>
<dbReference type="Gene3D" id="3.30.70.330">
    <property type="match status" value="1"/>
</dbReference>
<dbReference type="CDD" id="cd20072">
    <property type="entry name" value="SET_SET1"/>
    <property type="match status" value="1"/>
</dbReference>
<dbReference type="EC" id="2.1.1.354" evidence="3 16"/>
<evidence type="ECO:0000256" key="11">
    <source>
        <dbReference type="ARBA" id="ARBA00044492"/>
    </source>
</evidence>
<comment type="catalytic activity">
    <reaction evidence="14">
        <text>N(6)-methyl-L-lysyl(4)-[histone H3] + S-adenosyl-L-methionine = N(6),N(6)-dimethyl-L-lysyl(4)-[histone H3] + S-adenosyl-L-homocysteine + H(+)</text>
        <dbReference type="Rhea" id="RHEA:60268"/>
        <dbReference type="Rhea" id="RHEA-COMP:15540"/>
        <dbReference type="Rhea" id="RHEA-COMP:15543"/>
        <dbReference type="ChEBI" id="CHEBI:15378"/>
        <dbReference type="ChEBI" id="CHEBI:57856"/>
        <dbReference type="ChEBI" id="CHEBI:59789"/>
        <dbReference type="ChEBI" id="CHEBI:61929"/>
        <dbReference type="ChEBI" id="CHEBI:61976"/>
    </reaction>
</comment>
<protein>
    <recommendedName>
        <fullName evidence="4 16">Histone-lysine N-methyltransferase, H3 lysine-4 specific</fullName>
        <ecNumber evidence="3 16">2.1.1.354</ecNumber>
    </recommendedName>
</protein>
<evidence type="ECO:0000256" key="17">
    <source>
        <dbReference type="SAM" id="MobiDB-lite"/>
    </source>
</evidence>
<dbReference type="GO" id="GO:0032259">
    <property type="term" value="P:methylation"/>
    <property type="evidence" value="ECO:0007669"/>
    <property type="project" value="UniProtKB-KW"/>
</dbReference>
<dbReference type="PIRSF" id="PIRSF037104">
    <property type="entry name" value="Histone_H3-K4_mtfrase_Set1_fun"/>
    <property type="match status" value="1"/>
</dbReference>
<comment type="function">
    <text evidence="16">Catalytic component of the COMPASS (Set1C) complex that specifically mono-, di- and trimethylates histone H3 to form H3K4me1/2/3. COMPASS recognizes ubiquitinated H2B on one face of the nucleosome which stimulates the methylation of H3 on the opposing face.</text>
</comment>
<evidence type="ECO:0000256" key="7">
    <source>
        <dbReference type="ARBA" id="ARBA00022679"/>
    </source>
</evidence>
<comment type="subunit">
    <text evidence="12">Component of the Set1C/COMPASS complex.</text>
</comment>
<feature type="region of interest" description="Disordered" evidence="17">
    <location>
        <begin position="19"/>
        <end position="121"/>
    </location>
</feature>
<name>A0A0G2F419_PHACM</name>
<dbReference type="InterPro" id="IPR046341">
    <property type="entry name" value="SET_dom_sf"/>
</dbReference>
<dbReference type="InterPro" id="IPR017111">
    <property type="entry name" value="Set1_fungi"/>
</dbReference>
<dbReference type="InterPro" id="IPR024636">
    <property type="entry name" value="SET_assoc"/>
</dbReference>
<feature type="domain" description="Post-SET" evidence="19">
    <location>
        <begin position="1261"/>
        <end position="1277"/>
    </location>
</feature>
<feature type="domain" description="SET" evidence="18">
    <location>
        <begin position="1135"/>
        <end position="1252"/>
    </location>
</feature>
<reference evidence="20 21" key="2">
    <citation type="submission" date="2015-05" db="EMBL/GenBank/DDBJ databases">
        <authorList>
            <person name="Morales-Cruz A."/>
            <person name="Amrine K.C."/>
            <person name="Cantu D."/>
        </authorList>
    </citation>
    <scope>NUCLEOTIDE SEQUENCE [LARGE SCALE GENOMIC DNA]</scope>
    <source>
        <strain evidence="20">UCRPC4</strain>
    </source>
</reference>
<dbReference type="GO" id="GO:0140999">
    <property type="term" value="F:histone H3K4 trimethyltransferase activity"/>
    <property type="evidence" value="ECO:0007669"/>
    <property type="project" value="UniProtKB-EC"/>
</dbReference>
<evidence type="ECO:0000256" key="5">
    <source>
        <dbReference type="ARBA" id="ARBA00022454"/>
    </source>
</evidence>
<sequence length="1277" mass="141631">MSRASKGFADFFPTAPSVLQSKKFKAAQERRVSRDSPASSPRHGISSPHLNGRKNSVSASPRPPESAKAVNGGAHSGPASNAYNEGPNEPVGNVGSASSTSTASSVFSSSHNMSSVRGVNGVQSNNALTPLTTVESSPQTKLISPSPIPTPFTVPATGDTHDQVPGCALTPLHTPPTPKAPARATGLVVKGSRVLYDPELDKKSSKEKKRKVQYVEFGTNPTDDIPPRDPRLSIAHYTRGGGGNQKSKFRPSPYVLKPWAYDPSVSIGPGPPSQIIITGFDPLSPISQVTSLFATYGEIAEVNNRTNPATGRLLGICVIRFRDSRSFRGGEAVPSILAARRAYQDSKKGLRVGLHTIRVTLDSDGGVAKRMVEKAIASHQKEMGIPGMAAAAEVRKENKPPPTAPKGPSYKPVARAPTASQAPQTPQLPPPPPDPPQAIKQPGNVLVEEGSILDVLKREPYIFIAHCYVPVLSTTIPHLKKRLKSFDWRSIRVDKSGYFIVFEDSKRGEDECSRCFHVSHMEPLFTYVMNMECQQYGNPKYERSPTPEGGKIDRAVAERMRRERAADIEEEKKQRARDMDPSRAVLELVIREIRDKLIEDVKSRVVAPALYTYLDPDRHVAKRQKLGIEDPEKSGKPGFLLDEGTPPVGTPNAYARRPLTHANVNLHALPRISKKQGLDRGTTGFADERRKRQPAPKRVVRPLYHRLAQFEDDDDSDDDSRTPFGRDTEEQDSRPMSRMSMTSVDSDHESETDEVPNKEPTPSHIANESEQIVDKMDVELPEQPPAQEQVTTEEGAEPPVAVESVPEPKPIQSKNAEMIRILKERIKNPKNSVARRMGYQAKLAALEADEDEELFGIKTGVVKKETADVHMEDVKPSRGTLDREPKVQVKKPKAKKKTKKEILMEESPSVRSSEAPEDMPIKEPEPPIMEVVAPPEPEILLDEGFSKGRPRKGIEQDDDLLLDIDGWQHILQTENSLSIARRALIEGRSNIESDAADWANIQKRIKALNFVEPGISHGETQIPGYFVENQTGSARTQPIKRILESEKSKYLPHRIKVQKAREEREAKAKKDPKMAAVEAAKVEAAKHISKSSSRSTRVESRRMANTVNRELEMLSTLGNEDVVVAKFNQLKARKKPVRFARSAIHNWGLYAMENIAANDMIIEYVGEKIRQEVADLREQQYLRSGIGSSYLFRIDEATVIDATKKGGIARFINHSCTPNCTAKIIRVEHTKRIVIYALRDIERDEELTYDYKFEREWDSDDRIPCLCGSTGCKGFLN</sequence>
<organism evidence="20 21">
    <name type="scientific">Phaeomoniella chlamydospora</name>
    <name type="common">Phaeoacremonium chlamydosporum</name>
    <dbReference type="NCBI Taxonomy" id="158046"/>
    <lineage>
        <taxon>Eukaryota</taxon>
        <taxon>Fungi</taxon>
        <taxon>Dikarya</taxon>
        <taxon>Ascomycota</taxon>
        <taxon>Pezizomycotina</taxon>
        <taxon>Eurotiomycetes</taxon>
        <taxon>Chaetothyriomycetidae</taxon>
        <taxon>Phaeomoniellales</taxon>
        <taxon>Phaeomoniellaceae</taxon>
        <taxon>Phaeomoniella</taxon>
    </lineage>
</organism>
<comment type="catalytic activity">
    <reaction evidence="13 16">
        <text>L-lysyl(4)-[histone H3] + 3 S-adenosyl-L-methionine = N(6),N(6),N(6)-trimethyl-L-lysyl(4)-[histone H3] + 3 S-adenosyl-L-homocysteine + 3 H(+)</text>
        <dbReference type="Rhea" id="RHEA:60260"/>
        <dbReference type="Rhea" id="RHEA-COMP:15537"/>
        <dbReference type="Rhea" id="RHEA-COMP:15547"/>
        <dbReference type="ChEBI" id="CHEBI:15378"/>
        <dbReference type="ChEBI" id="CHEBI:29969"/>
        <dbReference type="ChEBI" id="CHEBI:57856"/>
        <dbReference type="ChEBI" id="CHEBI:59789"/>
        <dbReference type="ChEBI" id="CHEBI:61961"/>
        <dbReference type="EC" id="2.1.1.354"/>
    </reaction>
</comment>
<dbReference type="InterPro" id="IPR035979">
    <property type="entry name" value="RBD_domain_sf"/>
</dbReference>
<dbReference type="Pfam" id="PF11764">
    <property type="entry name" value="N-SET"/>
    <property type="match status" value="1"/>
</dbReference>
<evidence type="ECO:0000256" key="15">
    <source>
        <dbReference type="ARBA" id="ARBA00049129"/>
    </source>
</evidence>
<evidence type="ECO:0000256" key="1">
    <source>
        <dbReference type="ARBA" id="ARBA00004123"/>
    </source>
</evidence>
<feature type="region of interest" description="Disordered" evidence="17">
    <location>
        <begin position="625"/>
        <end position="812"/>
    </location>
</feature>
<keyword evidence="8 16" id="KW-0949">S-adenosyl-L-methionine</keyword>
<dbReference type="OrthoDB" id="308383at2759"/>
<keyword evidence="5 16" id="KW-0158">Chromosome</keyword>
<dbReference type="InterPro" id="IPR012677">
    <property type="entry name" value="Nucleotide-bd_a/b_plait_sf"/>
</dbReference>
<evidence type="ECO:0000256" key="4">
    <source>
        <dbReference type="ARBA" id="ARBA00015839"/>
    </source>
</evidence>
<comment type="caution">
    <text evidence="20">The sequence shown here is derived from an EMBL/GenBank/DDBJ whole genome shotgun (WGS) entry which is preliminary data.</text>
</comment>
<comment type="subunit">
    <text evidence="16">Component of the COMPASS (Set1C) complex.</text>
</comment>
<dbReference type="AlphaFoldDB" id="A0A0G2F419"/>
<keyword evidence="21" id="KW-1185">Reference proteome</keyword>
<feature type="region of interest" description="Disordered" evidence="17">
    <location>
        <begin position="872"/>
        <end position="921"/>
    </location>
</feature>
<dbReference type="Proteomes" id="UP000053317">
    <property type="component" value="Unassembled WGS sequence"/>
</dbReference>
<evidence type="ECO:0000259" key="18">
    <source>
        <dbReference type="PROSITE" id="PS50280"/>
    </source>
</evidence>
<dbReference type="EMBL" id="LCWF01000006">
    <property type="protein sequence ID" value="KKY29004.1"/>
    <property type="molecule type" value="Genomic_DNA"/>
</dbReference>
<keyword evidence="9 16" id="KW-0156">Chromatin regulator</keyword>
<feature type="compositionally biased region" description="Basic and acidic residues" evidence="17">
    <location>
        <begin position="719"/>
        <end position="735"/>
    </location>
</feature>
<dbReference type="PANTHER" id="PTHR45814:SF2">
    <property type="entry name" value="HISTONE-LYSINE N-METHYLTRANSFERASE SETD1"/>
    <property type="match status" value="1"/>
</dbReference>
<dbReference type="PROSITE" id="PS51572">
    <property type="entry name" value="SAM_MT43_1"/>
    <property type="match status" value="1"/>
</dbReference>
<dbReference type="PANTHER" id="PTHR45814">
    <property type="entry name" value="HISTONE-LYSINE N-METHYLTRANSFERASE SETD1"/>
    <property type="match status" value="1"/>
</dbReference>
<feature type="compositionally biased region" description="Basic and acidic residues" evidence="17">
    <location>
        <begin position="626"/>
        <end position="635"/>
    </location>
</feature>
<dbReference type="SUPFAM" id="SSF54928">
    <property type="entry name" value="RNA-binding domain, RBD"/>
    <property type="match status" value="1"/>
</dbReference>
<evidence type="ECO:0000313" key="21">
    <source>
        <dbReference type="Proteomes" id="UP000053317"/>
    </source>
</evidence>
<dbReference type="SMART" id="SM00508">
    <property type="entry name" value="PostSET"/>
    <property type="match status" value="1"/>
</dbReference>
<dbReference type="SUPFAM" id="SSF82199">
    <property type="entry name" value="SET domain"/>
    <property type="match status" value="1"/>
</dbReference>
<feature type="compositionally biased region" description="Basic residues" evidence="17">
    <location>
        <begin position="691"/>
        <end position="704"/>
    </location>
</feature>
<evidence type="ECO:0000256" key="2">
    <source>
        <dbReference type="ARBA" id="ARBA00004286"/>
    </source>
</evidence>
<accession>A0A0G2F419</accession>
<evidence type="ECO:0000256" key="6">
    <source>
        <dbReference type="ARBA" id="ARBA00022603"/>
    </source>
</evidence>
<feature type="compositionally biased region" description="Low complexity" evidence="17">
    <location>
        <begin position="96"/>
        <end position="115"/>
    </location>
</feature>
<dbReference type="Pfam" id="PF00856">
    <property type="entry name" value="SET"/>
    <property type="match status" value="1"/>
</dbReference>
<evidence type="ECO:0000256" key="13">
    <source>
        <dbReference type="ARBA" id="ARBA00047571"/>
    </source>
</evidence>